<proteinExistence type="predicted"/>
<dbReference type="Proteomes" id="UP001597304">
    <property type="component" value="Unassembled WGS sequence"/>
</dbReference>
<reference evidence="2" key="1">
    <citation type="journal article" date="2019" name="Int. J. Syst. Evol. Microbiol.">
        <title>The Global Catalogue of Microorganisms (GCM) 10K type strain sequencing project: providing services to taxonomists for standard genome sequencing and annotation.</title>
        <authorList>
            <consortium name="The Broad Institute Genomics Platform"/>
            <consortium name="The Broad Institute Genome Sequencing Center for Infectious Disease"/>
            <person name="Wu L."/>
            <person name="Ma J."/>
        </authorList>
    </citation>
    <scope>NUCLEOTIDE SEQUENCE [LARGE SCALE GENOMIC DNA]</scope>
    <source>
        <strain evidence="2">LMG 29247</strain>
    </source>
</reference>
<organism evidence="1 2">
    <name type="scientific">Ottowia flava</name>
    <dbReference type="NCBI Taxonomy" id="2675430"/>
    <lineage>
        <taxon>Bacteria</taxon>
        <taxon>Pseudomonadati</taxon>
        <taxon>Pseudomonadota</taxon>
        <taxon>Betaproteobacteria</taxon>
        <taxon>Burkholderiales</taxon>
        <taxon>Comamonadaceae</taxon>
        <taxon>Ottowia</taxon>
    </lineage>
</organism>
<name>A0ABW4KQJ6_9BURK</name>
<gene>
    <name evidence="1" type="ORF">ACFSF0_06765</name>
</gene>
<protein>
    <recommendedName>
        <fullName evidence="3">DUF2946 domain-containing protein</fullName>
    </recommendedName>
</protein>
<evidence type="ECO:0000313" key="2">
    <source>
        <dbReference type="Proteomes" id="UP001597304"/>
    </source>
</evidence>
<sequence length="138" mass="14149">MAPQPPLRRSLPARWWAVFALVLVLGQTLGQWHQGFHAAALHGPAVPAGGAAVGHDHSAAPAGHAHGADDWLGRLFAGHGALDCRLLDQLAHADAPGFAPPAVPVVQTAATPLPLWRAPVHRAPSGAPYSARAPPAAA</sequence>
<keyword evidence="2" id="KW-1185">Reference proteome</keyword>
<comment type="caution">
    <text evidence="1">The sequence shown here is derived from an EMBL/GenBank/DDBJ whole genome shotgun (WGS) entry which is preliminary data.</text>
</comment>
<dbReference type="EMBL" id="JBHUEJ010000015">
    <property type="protein sequence ID" value="MFD1710300.1"/>
    <property type="molecule type" value="Genomic_DNA"/>
</dbReference>
<dbReference type="RefSeq" id="WP_147912052.1">
    <property type="nucleotide sequence ID" value="NZ_JBHUEJ010000015.1"/>
</dbReference>
<accession>A0ABW4KQJ6</accession>
<evidence type="ECO:0008006" key="3">
    <source>
        <dbReference type="Google" id="ProtNLM"/>
    </source>
</evidence>
<evidence type="ECO:0000313" key="1">
    <source>
        <dbReference type="EMBL" id="MFD1710300.1"/>
    </source>
</evidence>